<evidence type="ECO:0000313" key="3">
    <source>
        <dbReference type="Proteomes" id="UP000825935"/>
    </source>
</evidence>
<dbReference type="Gene3D" id="2.60.120.200">
    <property type="match status" value="1"/>
</dbReference>
<proteinExistence type="predicted"/>
<evidence type="ECO:0008006" key="4">
    <source>
        <dbReference type="Google" id="ProtNLM"/>
    </source>
</evidence>
<sequence>MATDLRTLLLPLFFGAVMWRATQAIVLFHNTRTVMSWDSINQKHYGTVQEVTNVVYKGSTAIKCTQVYVHKAIVHLFIKKYESLLS</sequence>
<comment type="caution">
    <text evidence="2">The sequence shown here is derived from an EMBL/GenBank/DDBJ whole genome shotgun (WGS) entry which is preliminary data.</text>
</comment>
<dbReference type="Proteomes" id="UP000825935">
    <property type="component" value="Chromosome 4"/>
</dbReference>
<evidence type="ECO:0000313" key="2">
    <source>
        <dbReference type="EMBL" id="KAH7440336.1"/>
    </source>
</evidence>
<organism evidence="2 3">
    <name type="scientific">Ceratopteris richardii</name>
    <name type="common">Triangle waterfern</name>
    <dbReference type="NCBI Taxonomy" id="49495"/>
    <lineage>
        <taxon>Eukaryota</taxon>
        <taxon>Viridiplantae</taxon>
        <taxon>Streptophyta</taxon>
        <taxon>Embryophyta</taxon>
        <taxon>Tracheophyta</taxon>
        <taxon>Polypodiopsida</taxon>
        <taxon>Polypodiidae</taxon>
        <taxon>Polypodiales</taxon>
        <taxon>Pteridineae</taxon>
        <taxon>Pteridaceae</taxon>
        <taxon>Parkerioideae</taxon>
        <taxon>Ceratopteris</taxon>
    </lineage>
</organism>
<feature type="chain" id="PRO_5035861143" description="Secreted protein" evidence="1">
    <location>
        <begin position="25"/>
        <end position="86"/>
    </location>
</feature>
<evidence type="ECO:0000256" key="1">
    <source>
        <dbReference type="SAM" id="SignalP"/>
    </source>
</evidence>
<keyword evidence="3" id="KW-1185">Reference proteome</keyword>
<dbReference type="EMBL" id="CM035409">
    <property type="protein sequence ID" value="KAH7440336.1"/>
    <property type="molecule type" value="Genomic_DNA"/>
</dbReference>
<gene>
    <name evidence="2" type="ORF">KP509_04G102700</name>
</gene>
<reference evidence="2" key="1">
    <citation type="submission" date="2021-08" db="EMBL/GenBank/DDBJ databases">
        <title>WGS assembly of Ceratopteris richardii.</title>
        <authorList>
            <person name="Marchant D.B."/>
            <person name="Chen G."/>
            <person name="Jenkins J."/>
            <person name="Shu S."/>
            <person name="Leebens-Mack J."/>
            <person name="Grimwood J."/>
            <person name="Schmutz J."/>
            <person name="Soltis P."/>
            <person name="Soltis D."/>
            <person name="Chen Z.-H."/>
        </authorList>
    </citation>
    <scope>NUCLEOTIDE SEQUENCE</scope>
    <source>
        <strain evidence="2">Whitten #5841</strain>
        <tissue evidence="2">Leaf</tissue>
    </source>
</reference>
<feature type="signal peptide" evidence="1">
    <location>
        <begin position="1"/>
        <end position="24"/>
    </location>
</feature>
<name>A0A8T2V2C3_CERRI</name>
<keyword evidence="1" id="KW-0732">Signal</keyword>
<dbReference type="AlphaFoldDB" id="A0A8T2V2C3"/>
<accession>A0A8T2V2C3</accession>
<protein>
    <recommendedName>
        <fullName evidence="4">Secreted protein</fullName>
    </recommendedName>
</protein>